<feature type="region of interest" description="Disordered" evidence="4">
    <location>
        <begin position="64"/>
        <end position="106"/>
    </location>
</feature>
<feature type="repeat" description="WD" evidence="3">
    <location>
        <begin position="168"/>
        <end position="208"/>
    </location>
</feature>
<dbReference type="SUPFAM" id="SSF50978">
    <property type="entry name" value="WD40 repeat-like"/>
    <property type="match status" value="1"/>
</dbReference>
<evidence type="ECO:0000313" key="5">
    <source>
        <dbReference type="EMBL" id="PZO14284.1"/>
    </source>
</evidence>
<dbReference type="InterPro" id="IPR036322">
    <property type="entry name" value="WD40_repeat_dom_sf"/>
</dbReference>
<dbReference type="PRINTS" id="PR00320">
    <property type="entry name" value="GPROTEINBRPT"/>
</dbReference>
<accession>A0A2W4U2J7</accession>
<dbReference type="InterPro" id="IPR020472">
    <property type="entry name" value="WD40_PAC1"/>
</dbReference>
<evidence type="ECO:0000256" key="2">
    <source>
        <dbReference type="ARBA" id="ARBA00022737"/>
    </source>
</evidence>
<evidence type="ECO:0000256" key="1">
    <source>
        <dbReference type="ARBA" id="ARBA00022574"/>
    </source>
</evidence>
<dbReference type="PROSITE" id="PS50294">
    <property type="entry name" value="WD_REPEATS_REGION"/>
    <property type="match status" value="4"/>
</dbReference>
<proteinExistence type="predicted"/>
<protein>
    <submittedName>
        <fullName evidence="5">Uncharacterized protein</fullName>
    </submittedName>
</protein>
<feature type="repeat" description="WD" evidence="3">
    <location>
        <begin position="291"/>
        <end position="332"/>
    </location>
</feature>
<dbReference type="CDD" id="cd00200">
    <property type="entry name" value="WD40"/>
    <property type="match status" value="1"/>
</dbReference>
<evidence type="ECO:0000256" key="3">
    <source>
        <dbReference type="PROSITE-ProRule" id="PRU00221"/>
    </source>
</evidence>
<dbReference type="AlphaFoldDB" id="A0A2W4U2J7"/>
<reference evidence="5 6" key="2">
    <citation type="submission" date="2018-06" db="EMBL/GenBank/DDBJ databases">
        <title>Metagenomic assembly of (sub)arctic Cyanobacteria and their associated microbiome from non-axenic cultures.</title>
        <authorList>
            <person name="Baurain D."/>
        </authorList>
    </citation>
    <scope>NUCLEOTIDE SEQUENCE [LARGE SCALE GENOMIC DNA]</scope>
    <source>
        <strain evidence="5">ULC129bin1</strain>
    </source>
</reference>
<comment type="caution">
    <text evidence="5">The sequence shown here is derived from an EMBL/GenBank/DDBJ whole genome shotgun (WGS) entry which is preliminary data.</text>
</comment>
<dbReference type="PANTHER" id="PTHR44129">
    <property type="entry name" value="WD REPEAT-CONTAINING PROTEIN POP1"/>
    <property type="match status" value="1"/>
</dbReference>
<feature type="region of interest" description="Disordered" evidence="4">
    <location>
        <begin position="1"/>
        <end position="25"/>
    </location>
</feature>
<sequence>MVPVEPSIQSDVSLSGREIAPPVQKTPPFPVLKTTFISICTSIVGATALTALAFISESFTLPQAETPTAPSAEESDPHEDLPSKINDPSEPEAHSEPDTFENSESNTVTSIAAAPPLTLTQSIAESSAVWAIATYSDEGRNINLIVSGEESGLITIRDQGSGQPVRTLEAHDDTVRAIEIAPNTRRLISSSGDGIKVWNLETGELLYRLPSSTPVWSIAIAPDESRFVSGADDGSLAAWDLETGQSLYSTSDGATIWSVAVAPDGKSFVSGDSNRVVCQRDLATGQLLKTFKGHQSNVRAVAISPDGQTLASGSWDKTIKLWSLETGELQATLEGHRDHIVSLAISSDGDMLASGSTDTTVKLWSLSDLSDYKLLENLEAHSDWVLATVFKDRERTLITGSKDKTIKIWE</sequence>
<dbReference type="PROSITE" id="PS50082">
    <property type="entry name" value="WD_REPEATS_2"/>
    <property type="match status" value="5"/>
</dbReference>
<dbReference type="InterPro" id="IPR050349">
    <property type="entry name" value="WD_LIS1/nudF_dynein_reg"/>
</dbReference>
<evidence type="ECO:0000256" key="4">
    <source>
        <dbReference type="SAM" id="MobiDB-lite"/>
    </source>
</evidence>
<name>A0A2W4U2J7_9CYAN</name>
<gene>
    <name evidence="5" type="ORF">DCF25_15130</name>
</gene>
<feature type="repeat" description="WD" evidence="3">
    <location>
        <begin position="333"/>
        <end position="374"/>
    </location>
</feature>
<evidence type="ECO:0000313" key="6">
    <source>
        <dbReference type="Proteomes" id="UP000249354"/>
    </source>
</evidence>
<keyword evidence="1 3" id="KW-0853">WD repeat</keyword>
<feature type="repeat" description="WD" evidence="3">
    <location>
        <begin position="378"/>
        <end position="410"/>
    </location>
</feature>
<reference evidence="6" key="1">
    <citation type="submission" date="2018-04" db="EMBL/GenBank/DDBJ databases">
        <authorList>
            <person name="Cornet L."/>
        </authorList>
    </citation>
    <scope>NUCLEOTIDE SEQUENCE [LARGE SCALE GENOMIC DNA]</scope>
</reference>
<dbReference type="Proteomes" id="UP000249354">
    <property type="component" value="Unassembled WGS sequence"/>
</dbReference>
<feature type="repeat" description="WD" evidence="3">
    <location>
        <begin position="215"/>
        <end position="249"/>
    </location>
</feature>
<dbReference type="Gene3D" id="2.130.10.10">
    <property type="entry name" value="YVTN repeat-like/Quinoprotein amine dehydrogenase"/>
    <property type="match status" value="2"/>
</dbReference>
<dbReference type="SMART" id="SM00320">
    <property type="entry name" value="WD40"/>
    <property type="match status" value="7"/>
</dbReference>
<dbReference type="EMBL" id="QBMC01000111">
    <property type="protein sequence ID" value="PZO14284.1"/>
    <property type="molecule type" value="Genomic_DNA"/>
</dbReference>
<organism evidence="5 6">
    <name type="scientific">Leptolyngbya foveolarum</name>
    <dbReference type="NCBI Taxonomy" id="47253"/>
    <lineage>
        <taxon>Bacteria</taxon>
        <taxon>Bacillati</taxon>
        <taxon>Cyanobacteriota</taxon>
        <taxon>Cyanophyceae</taxon>
        <taxon>Leptolyngbyales</taxon>
        <taxon>Leptolyngbyaceae</taxon>
        <taxon>Leptolyngbya group</taxon>
        <taxon>Leptolyngbya</taxon>
    </lineage>
</organism>
<dbReference type="Pfam" id="PF00400">
    <property type="entry name" value="WD40"/>
    <property type="match status" value="6"/>
</dbReference>
<keyword evidence="2" id="KW-0677">Repeat</keyword>
<dbReference type="InterPro" id="IPR001680">
    <property type="entry name" value="WD40_rpt"/>
</dbReference>
<dbReference type="InterPro" id="IPR015943">
    <property type="entry name" value="WD40/YVTN_repeat-like_dom_sf"/>
</dbReference>